<dbReference type="InterPro" id="IPR027417">
    <property type="entry name" value="P-loop_NTPase"/>
</dbReference>
<dbReference type="Gene3D" id="1.10.8.60">
    <property type="match status" value="1"/>
</dbReference>
<dbReference type="InterPro" id="IPR041699">
    <property type="entry name" value="AAA_32"/>
</dbReference>
<feature type="coiled-coil region" evidence="1">
    <location>
        <begin position="210"/>
        <end position="271"/>
    </location>
</feature>
<name>A0A0F9NN50_9ZZZZ</name>
<accession>A0A0F9NN50</accession>
<gene>
    <name evidence="5" type="ORF">LCGC14_1240510</name>
</gene>
<keyword evidence="1" id="KW-0175">Coiled coil</keyword>
<evidence type="ECO:0000313" key="5">
    <source>
        <dbReference type="EMBL" id="KKM90255.1"/>
    </source>
</evidence>
<dbReference type="InterPro" id="IPR046843">
    <property type="entry name" value="LonB_AAA-LID"/>
</dbReference>
<evidence type="ECO:0000259" key="4">
    <source>
        <dbReference type="Pfam" id="PF20437"/>
    </source>
</evidence>
<sequence>MNNNDFELSVNELRDVVEPSFFKFKNTEKVEPLVGTIGQDRALEALEFGTGVEAAGYNIYGSGVIGTGKETTVMSFVDKLAEKQEVPKDWVYVNNFKDADRPISISLPAGMATGFEKDIKEMIDGAKSEIPRAFESEEYDKRRTEILNEFQERRDNALSDMQEKAAEEGYGVEITEAGIVTIPFVEGKPMKREDFKHLPEKQQKVVQEKGDEVQEKINKLLRSLRQEEKTVKREVKKLDKDIALFAIGHFLEDLREKYSRFEKIINFLEEVEKDIFTHLEDFKAKKSEQAGMLGLGLMGREPSYERFTVNILVDNSESTGAPVIFEENPNYHNLLGKIEYRPEMGAAVTSFEMVKSGAIHRANGGYLIIRAFDLLTNPFSWQGLKRTIRKREITIENLGEQFRAVPLTTIKPQAIPLDVKVVILGSPFIHALLWQLDEDFRKLFKVKADFTTDMVKDDDHIERYAQFIASQVQAKDFKHFDASAVARVVEHGSWLAGDKQKLSTRFQEIGDLISESDYWAKRNGNGYVKASDVQNAIDHKIYRSNMIEERMQDVIKNNIIFIDTTGEKVGQANGLSIISLGDYYFGKPSRVTAT</sequence>
<dbReference type="AlphaFoldDB" id="A0A0F9NN50"/>
<dbReference type="Pfam" id="PF20437">
    <property type="entry name" value="LonC_helical"/>
    <property type="match status" value="1"/>
</dbReference>
<dbReference type="Pfam" id="PF13654">
    <property type="entry name" value="AAA_32"/>
    <property type="match status" value="1"/>
</dbReference>
<dbReference type="EMBL" id="LAZR01006695">
    <property type="protein sequence ID" value="KKM90255.1"/>
    <property type="molecule type" value="Genomic_DNA"/>
</dbReference>
<organism evidence="5">
    <name type="scientific">marine sediment metagenome</name>
    <dbReference type="NCBI Taxonomy" id="412755"/>
    <lineage>
        <taxon>unclassified sequences</taxon>
        <taxon>metagenomes</taxon>
        <taxon>ecological metagenomes</taxon>
    </lineage>
</organism>
<evidence type="ECO:0000259" key="3">
    <source>
        <dbReference type="Pfam" id="PF20436"/>
    </source>
</evidence>
<dbReference type="SUPFAM" id="SSF52540">
    <property type="entry name" value="P-loop containing nucleoside triphosphate hydrolases"/>
    <property type="match status" value="1"/>
</dbReference>
<dbReference type="Gene3D" id="3.30.230.10">
    <property type="match status" value="1"/>
</dbReference>
<feature type="domain" description="LonB AAA+ ATPase LID" evidence="3">
    <location>
        <begin position="479"/>
        <end position="543"/>
    </location>
</feature>
<comment type="caution">
    <text evidence="5">The sequence shown here is derived from an EMBL/GenBank/DDBJ whole genome shotgun (WGS) entry which is preliminary data.</text>
</comment>
<proteinExistence type="predicted"/>
<dbReference type="InterPro" id="IPR046844">
    <property type="entry name" value="Lon-like_helical"/>
</dbReference>
<dbReference type="InterPro" id="IPR014721">
    <property type="entry name" value="Ribsml_uS5_D2-typ_fold_subgr"/>
</dbReference>
<feature type="domain" description="Lon-like helical" evidence="4">
    <location>
        <begin position="89"/>
        <end position="122"/>
    </location>
</feature>
<dbReference type="Gene3D" id="3.40.50.300">
    <property type="entry name" value="P-loop containing nucleotide triphosphate hydrolases"/>
    <property type="match status" value="2"/>
</dbReference>
<protein>
    <submittedName>
        <fullName evidence="5">Uncharacterized protein</fullName>
    </submittedName>
</protein>
<feature type="non-terminal residue" evidence="5">
    <location>
        <position position="594"/>
    </location>
</feature>
<evidence type="ECO:0000259" key="2">
    <source>
        <dbReference type="Pfam" id="PF13654"/>
    </source>
</evidence>
<evidence type="ECO:0000256" key="1">
    <source>
        <dbReference type="SAM" id="Coils"/>
    </source>
</evidence>
<reference evidence="5" key="1">
    <citation type="journal article" date="2015" name="Nature">
        <title>Complex archaea that bridge the gap between prokaryotes and eukaryotes.</title>
        <authorList>
            <person name="Spang A."/>
            <person name="Saw J.H."/>
            <person name="Jorgensen S.L."/>
            <person name="Zaremba-Niedzwiedzka K."/>
            <person name="Martijn J."/>
            <person name="Lind A.E."/>
            <person name="van Eijk R."/>
            <person name="Schleper C."/>
            <person name="Guy L."/>
            <person name="Ettema T.J."/>
        </authorList>
    </citation>
    <scope>NUCLEOTIDE SEQUENCE</scope>
</reference>
<feature type="domain" description="Lon protease AAA" evidence="2">
    <location>
        <begin position="320"/>
        <end position="450"/>
    </location>
</feature>
<dbReference type="Pfam" id="PF20436">
    <property type="entry name" value="LonB_AAA-LID"/>
    <property type="match status" value="1"/>
</dbReference>